<dbReference type="Proteomes" id="UP000540787">
    <property type="component" value="Unassembled WGS sequence"/>
</dbReference>
<organism evidence="1 2">
    <name type="scientific">Massilia aurea</name>
    <dbReference type="NCBI Taxonomy" id="373040"/>
    <lineage>
        <taxon>Bacteria</taxon>
        <taxon>Pseudomonadati</taxon>
        <taxon>Pseudomonadota</taxon>
        <taxon>Betaproteobacteria</taxon>
        <taxon>Burkholderiales</taxon>
        <taxon>Oxalobacteraceae</taxon>
        <taxon>Telluria group</taxon>
        <taxon>Massilia</taxon>
    </lineage>
</organism>
<reference evidence="1 2" key="1">
    <citation type="submission" date="2020-08" db="EMBL/GenBank/DDBJ databases">
        <title>The Agave Microbiome: Exploring the role of microbial communities in plant adaptations to desert environments.</title>
        <authorList>
            <person name="Partida-Martinez L.P."/>
        </authorList>
    </citation>
    <scope>NUCLEOTIDE SEQUENCE [LARGE SCALE GENOMIC DNA]</scope>
    <source>
        <strain evidence="1 2">AT3.2</strain>
    </source>
</reference>
<gene>
    <name evidence="1" type="ORF">HD842_000862</name>
</gene>
<keyword evidence="2" id="KW-1185">Reference proteome</keyword>
<comment type="caution">
    <text evidence="1">The sequence shown here is derived from an EMBL/GenBank/DDBJ whole genome shotgun (WGS) entry which is preliminary data.</text>
</comment>
<name>A0A7W9WXM7_9BURK</name>
<sequence length="242" mass="26372">MSKRFAKARRCTALLSYLVERVLRCDETAASPPEHEIGVAVFGRDPASYLPADDPIVRVQAGRLRLRLTAYYADEGAADPLRITVPQGRYHARIALADSQPAGNASQVAAPLLLFSPLICLCGDAQAAHFTAGLNDELGFRLYRELHSLSLASADRAAPPADRPRALYLLEGAVRQDALLLRVSLILRQGTGGAVLWYAQFDRAHDSDLDSDNAIGDQEQMAARCMAALQEHLPRCLSLRTP</sequence>
<dbReference type="EMBL" id="JACHBX010000001">
    <property type="protein sequence ID" value="MBB6132751.1"/>
    <property type="molecule type" value="Genomic_DNA"/>
</dbReference>
<protein>
    <submittedName>
        <fullName evidence="1">TolB-like protein</fullName>
    </submittedName>
</protein>
<dbReference type="RefSeq" id="WP_183551398.1">
    <property type="nucleotide sequence ID" value="NZ_JACHBX010000001.1"/>
</dbReference>
<dbReference type="AlphaFoldDB" id="A0A7W9WXM7"/>
<accession>A0A7W9WXM7</accession>
<evidence type="ECO:0000313" key="2">
    <source>
        <dbReference type="Proteomes" id="UP000540787"/>
    </source>
</evidence>
<proteinExistence type="predicted"/>
<evidence type="ECO:0000313" key="1">
    <source>
        <dbReference type="EMBL" id="MBB6132751.1"/>
    </source>
</evidence>